<keyword evidence="7" id="KW-1185">Reference proteome</keyword>
<dbReference type="OrthoDB" id="9798104at2"/>
<evidence type="ECO:0000313" key="6">
    <source>
        <dbReference type="EMBL" id="KRK65187.1"/>
    </source>
</evidence>
<evidence type="ECO:0000256" key="1">
    <source>
        <dbReference type="ARBA" id="ARBA00023015"/>
    </source>
</evidence>
<accession>A0A0R1J8H1</accession>
<dbReference type="PATRIC" id="fig|1423811.3.peg.1589"/>
<dbReference type="Pfam" id="PF13545">
    <property type="entry name" value="HTH_Crp_2"/>
    <property type="match status" value="1"/>
</dbReference>
<feature type="domain" description="HTH crp-type" evidence="5">
    <location>
        <begin position="149"/>
        <end position="214"/>
    </location>
</feature>
<dbReference type="Proteomes" id="UP000050929">
    <property type="component" value="Unassembled WGS sequence"/>
</dbReference>
<dbReference type="InterPro" id="IPR036390">
    <property type="entry name" value="WH_DNA-bd_sf"/>
</dbReference>
<comment type="caution">
    <text evidence="6">The sequence shown here is derived from an EMBL/GenBank/DDBJ whole genome shotgun (WGS) entry which is preliminary data.</text>
</comment>
<dbReference type="PANTHER" id="PTHR24567">
    <property type="entry name" value="CRP FAMILY TRANSCRIPTIONAL REGULATORY PROTEIN"/>
    <property type="match status" value="1"/>
</dbReference>
<dbReference type="PRINTS" id="PR00034">
    <property type="entry name" value="HTHCRP"/>
</dbReference>
<dbReference type="PROSITE" id="PS50042">
    <property type="entry name" value="CNMP_BINDING_3"/>
    <property type="match status" value="1"/>
</dbReference>
<dbReference type="InterPro" id="IPR012318">
    <property type="entry name" value="HTH_CRP"/>
</dbReference>
<dbReference type="PROSITE" id="PS51063">
    <property type="entry name" value="HTH_CRP_2"/>
    <property type="match status" value="1"/>
</dbReference>
<dbReference type="EMBL" id="AZDG01000004">
    <property type="protein sequence ID" value="KRK65187.1"/>
    <property type="molecule type" value="Genomic_DNA"/>
</dbReference>
<dbReference type="InterPro" id="IPR000595">
    <property type="entry name" value="cNMP-bd_dom"/>
</dbReference>
<proteinExistence type="predicted"/>
<evidence type="ECO:0000313" key="7">
    <source>
        <dbReference type="Proteomes" id="UP000050929"/>
    </source>
</evidence>
<dbReference type="SUPFAM" id="SSF46785">
    <property type="entry name" value="Winged helix' DNA-binding domain"/>
    <property type="match status" value="1"/>
</dbReference>
<dbReference type="Gene3D" id="2.60.120.10">
    <property type="entry name" value="Jelly Rolls"/>
    <property type="match status" value="1"/>
</dbReference>
<evidence type="ECO:0000259" key="4">
    <source>
        <dbReference type="PROSITE" id="PS50042"/>
    </source>
</evidence>
<dbReference type="STRING" id="1423811.FC72_GL001563"/>
<dbReference type="InterPro" id="IPR014710">
    <property type="entry name" value="RmlC-like_jellyroll"/>
</dbReference>
<dbReference type="SMART" id="SM00100">
    <property type="entry name" value="cNMP"/>
    <property type="match status" value="1"/>
</dbReference>
<dbReference type="InterPro" id="IPR018490">
    <property type="entry name" value="cNMP-bd_dom_sf"/>
</dbReference>
<feature type="domain" description="Cyclic nucleotide-binding" evidence="4">
    <location>
        <begin position="14"/>
        <end position="135"/>
    </location>
</feature>
<name>A0A0R1J8H1_9LACO</name>
<evidence type="ECO:0000256" key="2">
    <source>
        <dbReference type="ARBA" id="ARBA00023125"/>
    </source>
</evidence>
<gene>
    <name evidence="6" type="ORF">FC72_GL001563</name>
</gene>
<keyword evidence="1" id="KW-0805">Transcription regulation</keyword>
<protein>
    <submittedName>
        <fullName evidence="6">Crp family transcriptional regulator</fullName>
    </submittedName>
</protein>
<sequence>MVHDPIKCVEQVSIFKDAPMNVIKALAKASVHQKKIPAGQMIYQPGDPNDRLMIVDSGRVRVFSYADDDRERTLYMLRSREVDLTGALFTNHLHQNFAQAAEPTEICYLKQDAFKDTLKKYPEMALSLVDLLGERLTLLEQRDVTDTLLTSKQRLFNYLLELKEQFSNNTYKLPVTKKELALYLGITPETLSRQLKQLNQEGKIKLDRRNITIL</sequence>
<dbReference type="CDD" id="cd00038">
    <property type="entry name" value="CAP_ED"/>
    <property type="match status" value="1"/>
</dbReference>
<dbReference type="PANTHER" id="PTHR24567:SF74">
    <property type="entry name" value="HTH-TYPE TRANSCRIPTIONAL REGULATOR ARCR"/>
    <property type="match status" value="1"/>
</dbReference>
<dbReference type="SUPFAM" id="SSF51206">
    <property type="entry name" value="cAMP-binding domain-like"/>
    <property type="match status" value="1"/>
</dbReference>
<keyword evidence="2" id="KW-0238">DNA-binding</keyword>
<evidence type="ECO:0000259" key="5">
    <source>
        <dbReference type="PROSITE" id="PS51063"/>
    </source>
</evidence>
<dbReference type="Gene3D" id="1.10.10.10">
    <property type="entry name" value="Winged helix-like DNA-binding domain superfamily/Winged helix DNA-binding domain"/>
    <property type="match status" value="1"/>
</dbReference>
<dbReference type="Pfam" id="PF00027">
    <property type="entry name" value="cNMP_binding"/>
    <property type="match status" value="1"/>
</dbReference>
<reference evidence="6 7" key="1">
    <citation type="journal article" date="2015" name="Genome Announc.">
        <title>Expanding the biotechnology potential of lactobacilli through comparative genomics of 213 strains and associated genera.</title>
        <authorList>
            <person name="Sun Z."/>
            <person name="Harris H.M."/>
            <person name="McCann A."/>
            <person name="Guo C."/>
            <person name="Argimon S."/>
            <person name="Zhang W."/>
            <person name="Yang X."/>
            <person name="Jeffery I.B."/>
            <person name="Cooney J.C."/>
            <person name="Kagawa T.F."/>
            <person name="Liu W."/>
            <person name="Song Y."/>
            <person name="Salvetti E."/>
            <person name="Wrobel A."/>
            <person name="Rasinkangas P."/>
            <person name="Parkhill J."/>
            <person name="Rea M.C."/>
            <person name="O'Sullivan O."/>
            <person name="Ritari J."/>
            <person name="Douillard F.P."/>
            <person name="Paul Ross R."/>
            <person name="Yang R."/>
            <person name="Briner A.E."/>
            <person name="Felis G.E."/>
            <person name="de Vos W.M."/>
            <person name="Barrangou R."/>
            <person name="Klaenhammer T.R."/>
            <person name="Caufield P.W."/>
            <person name="Cui Y."/>
            <person name="Zhang H."/>
            <person name="O'Toole P.W."/>
        </authorList>
    </citation>
    <scope>NUCLEOTIDE SEQUENCE [LARGE SCALE GENOMIC DNA]</scope>
    <source>
        <strain evidence="6 7">DSM 20183</strain>
    </source>
</reference>
<dbReference type="GO" id="GO:0005829">
    <property type="term" value="C:cytosol"/>
    <property type="evidence" value="ECO:0007669"/>
    <property type="project" value="TreeGrafter"/>
</dbReference>
<dbReference type="GO" id="GO:0003700">
    <property type="term" value="F:DNA-binding transcription factor activity"/>
    <property type="evidence" value="ECO:0007669"/>
    <property type="project" value="TreeGrafter"/>
</dbReference>
<organism evidence="6 7">
    <name type="scientific">Companilactobacillus tucceti DSM 20183</name>
    <dbReference type="NCBI Taxonomy" id="1423811"/>
    <lineage>
        <taxon>Bacteria</taxon>
        <taxon>Bacillati</taxon>
        <taxon>Bacillota</taxon>
        <taxon>Bacilli</taxon>
        <taxon>Lactobacillales</taxon>
        <taxon>Lactobacillaceae</taxon>
        <taxon>Companilactobacillus</taxon>
    </lineage>
</organism>
<dbReference type="InterPro" id="IPR050397">
    <property type="entry name" value="Env_Response_Regulators"/>
</dbReference>
<dbReference type="AlphaFoldDB" id="A0A0R1J8H1"/>
<dbReference type="InterPro" id="IPR036388">
    <property type="entry name" value="WH-like_DNA-bd_sf"/>
</dbReference>
<dbReference type="GO" id="GO:0003677">
    <property type="term" value="F:DNA binding"/>
    <property type="evidence" value="ECO:0007669"/>
    <property type="project" value="UniProtKB-KW"/>
</dbReference>
<dbReference type="SMART" id="SM00419">
    <property type="entry name" value="HTH_CRP"/>
    <property type="match status" value="1"/>
</dbReference>
<evidence type="ECO:0000256" key="3">
    <source>
        <dbReference type="ARBA" id="ARBA00023163"/>
    </source>
</evidence>
<keyword evidence="3" id="KW-0804">Transcription</keyword>